<reference evidence="2 3" key="1">
    <citation type="submission" date="2019-03" db="EMBL/GenBank/DDBJ databases">
        <title>Single cell metagenomics reveals metabolic interactions within the superorganism composed of flagellate Streblomastix strix and complex community of Bacteroidetes bacteria on its surface.</title>
        <authorList>
            <person name="Treitli S.C."/>
            <person name="Kolisko M."/>
            <person name="Husnik F."/>
            <person name="Keeling P."/>
            <person name="Hampl V."/>
        </authorList>
    </citation>
    <scope>NUCLEOTIDE SEQUENCE [LARGE SCALE GENOMIC DNA]</scope>
    <source>
        <strain evidence="2">ST1C</strain>
    </source>
</reference>
<dbReference type="EMBL" id="SNRW01012974">
    <property type="protein sequence ID" value="KAA6373163.1"/>
    <property type="molecule type" value="Genomic_DNA"/>
</dbReference>
<comment type="caution">
    <text evidence="2">The sequence shown here is derived from an EMBL/GenBank/DDBJ whole genome shotgun (WGS) entry which is preliminary data.</text>
</comment>
<accession>A0A5J4US40</accession>
<evidence type="ECO:0000256" key="1">
    <source>
        <dbReference type="SAM" id="MobiDB-lite"/>
    </source>
</evidence>
<feature type="non-terminal residue" evidence="2">
    <location>
        <position position="1"/>
    </location>
</feature>
<feature type="compositionally biased region" description="Basic and acidic residues" evidence="1">
    <location>
        <begin position="37"/>
        <end position="48"/>
    </location>
</feature>
<organism evidence="2 3">
    <name type="scientific">Streblomastix strix</name>
    <dbReference type="NCBI Taxonomy" id="222440"/>
    <lineage>
        <taxon>Eukaryota</taxon>
        <taxon>Metamonada</taxon>
        <taxon>Preaxostyla</taxon>
        <taxon>Oxymonadida</taxon>
        <taxon>Streblomastigidae</taxon>
        <taxon>Streblomastix</taxon>
    </lineage>
</organism>
<gene>
    <name evidence="2" type="ORF">EZS28_031309</name>
</gene>
<feature type="region of interest" description="Disordered" evidence="1">
    <location>
        <begin position="37"/>
        <end position="74"/>
    </location>
</feature>
<evidence type="ECO:0000313" key="2">
    <source>
        <dbReference type="EMBL" id="KAA6373163.1"/>
    </source>
</evidence>
<dbReference type="AlphaFoldDB" id="A0A5J4US40"/>
<evidence type="ECO:0000313" key="3">
    <source>
        <dbReference type="Proteomes" id="UP000324800"/>
    </source>
</evidence>
<dbReference type="Proteomes" id="UP000324800">
    <property type="component" value="Unassembled WGS sequence"/>
</dbReference>
<name>A0A5J4US40_9EUKA</name>
<sequence length="113" mass="12771">GIRGVRALFTDVDEECKSLIGHLINYVKVVIPVNSDTQKDTSINEEKKRLHQNNDNNEDMASEGSELSSVERSPEAWAQLVQNPQLIQTLGHWVTVDITSCTRYYLIGRKSDL</sequence>
<protein>
    <submittedName>
        <fullName evidence="2">Uncharacterized protein</fullName>
    </submittedName>
</protein>
<proteinExistence type="predicted"/>